<proteinExistence type="inferred from homology"/>
<comment type="similarity">
    <text evidence="1">Belongs to the ABC transporter superfamily.</text>
</comment>
<dbReference type="InterPro" id="IPR050166">
    <property type="entry name" value="ABC_transporter_ATP-bind"/>
</dbReference>
<evidence type="ECO:0000256" key="2">
    <source>
        <dbReference type="ARBA" id="ARBA00022448"/>
    </source>
</evidence>
<organism evidence="7 8">
    <name type="scientific">Herbaspirillum hiltneri N3</name>
    <dbReference type="NCBI Taxonomy" id="1262470"/>
    <lineage>
        <taxon>Bacteria</taxon>
        <taxon>Pseudomonadati</taxon>
        <taxon>Pseudomonadota</taxon>
        <taxon>Betaproteobacteria</taxon>
        <taxon>Burkholderiales</taxon>
        <taxon>Oxalobacteraceae</taxon>
        <taxon>Herbaspirillum</taxon>
    </lineage>
</organism>
<keyword evidence="8" id="KW-1185">Reference proteome</keyword>
<keyword evidence="4" id="KW-0547">Nucleotide-binding</keyword>
<dbReference type="PROSITE" id="PS00211">
    <property type="entry name" value="ABC_TRANSPORTER_1"/>
    <property type="match status" value="1"/>
</dbReference>
<keyword evidence="5 7" id="KW-0067">ATP-binding</keyword>
<dbReference type="SMART" id="SM00382">
    <property type="entry name" value="AAA"/>
    <property type="match status" value="1"/>
</dbReference>
<keyword evidence="3" id="KW-0472">Membrane</keyword>
<reference evidence="8" key="1">
    <citation type="journal article" date="2015" name="Genome Announc.">
        <title>Complete Genome Sequence of Herbaspirillum hiltneri N3 (DSM 17495), Isolated from Surface-Sterilized Wheat Roots.</title>
        <authorList>
            <person name="Guizelini D."/>
            <person name="Saizaki P.M."/>
            <person name="Coimbra N.A."/>
            <person name="Weiss V.A."/>
            <person name="Faoro H."/>
            <person name="Sfeir M.Z."/>
            <person name="Baura V.A."/>
            <person name="Monteiro R.A."/>
            <person name="Chubatsu L.S."/>
            <person name="Souza E.M."/>
            <person name="Cruz L.M."/>
            <person name="Pedrosa F.O."/>
            <person name="Raittz R.T."/>
            <person name="Marchaukoski J.N."/>
            <person name="Steffens M.B."/>
        </authorList>
    </citation>
    <scope>NUCLEOTIDE SEQUENCE [LARGE SCALE GENOMIC DNA]</scope>
    <source>
        <strain evidence="8">N3</strain>
    </source>
</reference>
<keyword evidence="3" id="KW-1003">Cell membrane</keyword>
<dbReference type="InterPro" id="IPR003439">
    <property type="entry name" value="ABC_transporter-like_ATP-bd"/>
</dbReference>
<dbReference type="RefSeq" id="WP_053198154.1">
    <property type="nucleotide sequence ID" value="NZ_CP011409.1"/>
</dbReference>
<dbReference type="InterPro" id="IPR003593">
    <property type="entry name" value="AAA+_ATPase"/>
</dbReference>
<dbReference type="PANTHER" id="PTHR42788">
    <property type="entry name" value="TAURINE IMPORT ATP-BINDING PROTEIN-RELATED"/>
    <property type="match status" value="1"/>
</dbReference>
<sequence length="280" mass="30861">MSQAGTLDIQHLSKSYPVKNGDLAVLEDVTLTIAPGEFVSIVGSSGCGKSTLLRLIVGLEEDYQGEVLLDGERIVGTSLRRGIVFQEHRLFPWLTVESNIQLGLLNADLTPGQKRQAVREHIALVGLDGFEKSYPHQLSGGMAQRVAIARALVSKPEILLLDEPFGALDALTRAYLQQELHRIWQAEGISMILVTHDVEEAIYLGDKVVVMEPRPGRIRRIVPVGLAHPRERAAVGFAEVKQQVLREFSGDSASLAEPPLRSDATDPELPEHSRQWRFAI</sequence>
<dbReference type="EMBL" id="CP011409">
    <property type="protein sequence ID" value="AKZ63517.1"/>
    <property type="molecule type" value="Genomic_DNA"/>
</dbReference>
<dbReference type="CDD" id="cd03293">
    <property type="entry name" value="ABC_NrtD_SsuB_transporters"/>
    <property type="match status" value="1"/>
</dbReference>
<evidence type="ECO:0000256" key="5">
    <source>
        <dbReference type="ARBA" id="ARBA00022840"/>
    </source>
</evidence>
<dbReference type="Pfam" id="PF00005">
    <property type="entry name" value="ABC_tran"/>
    <property type="match status" value="1"/>
</dbReference>
<evidence type="ECO:0000256" key="1">
    <source>
        <dbReference type="ARBA" id="ARBA00005417"/>
    </source>
</evidence>
<dbReference type="Gene3D" id="3.40.50.300">
    <property type="entry name" value="P-loop containing nucleotide triphosphate hydrolases"/>
    <property type="match status" value="1"/>
</dbReference>
<evidence type="ECO:0000256" key="3">
    <source>
        <dbReference type="ARBA" id="ARBA00022475"/>
    </source>
</evidence>
<dbReference type="PANTHER" id="PTHR42788:SF13">
    <property type="entry name" value="ALIPHATIC SULFONATES IMPORT ATP-BINDING PROTEIN SSUB"/>
    <property type="match status" value="1"/>
</dbReference>
<dbReference type="InterPro" id="IPR017871">
    <property type="entry name" value="ABC_transporter-like_CS"/>
</dbReference>
<name>A0ABN4HY21_9BURK</name>
<protein>
    <submittedName>
        <fullName evidence="7">Sulfonate ABC transporter ATP-binding protein</fullName>
    </submittedName>
</protein>
<evidence type="ECO:0000256" key="4">
    <source>
        <dbReference type="ARBA" id="ARBA00022741"/>
    </source>
</evidence>
<keyword evidence="2" id="KW-0813">Transport</keyword>
<dbReference type="GO" id="GO:0005524">
    <property type="term" value="F:ATP binding"/>
    <property type="evidence" value="ECO:0007669"/>
    <property type="project" value="UniProtKB-KW"/>
</dbReference>
<accession>A0ABN4HY21</accession>
<evidence type="ECO:0000259" key="6">
    <source>
        <dbReference type="PROSITE" id="PS50893"/>
    </source>
</evidence>
<feature type="domain" description="ABC transporter" evidence="6">
    <location>
        <begin position="7"/>
        <end position="238"/>
    </location>
</feature>
<evidence type="ECO:0000313" key="8">
    <source>
        <dbReference type="Proteomes" id="UP000063429"/>
    </source>
</evidence>
<evidence type="ECO:0000313" key="7">
    <source>
        <dbReference type="EMBL" id="AKZ63517.1"/>
    </source>
</evidence>
<gene>
    <name evidence="7" type="ORF">F506_13320</name>
</gene>
<dbReference type="PROSITE" id="PS50893">
    <property type="entry name" value="ABC_TRANSPORTER_2"/>
    <property type="match status" value="1"/>
</dbReference>
<dbReference type="SUPFAM" id="SSF52540">
    <property type="entry name" value="P-loop containing nucleoside triphosphate hydrolases"/>
    <property type="match status" value="1"/>
</dbReference>
<dbReference type="InterPro" id="IPR027417">
    <property type="entry name" value="P-loop_NTPase"/>
</dbReference>
<dbReference type="Proteomes" id="UP000063429">
    <property type="component" value="Chromosome"/>
</dbReference>